<accession>A0AB39T4E0</accession>
<dbReference type="AlphaFoldDB" id="A0AB39T4E0"/>
<organism evidence="2">
    <name type="scientific">Streptomyces sp. R44</name>
    <dbReference type="NCBI Taxonomy" id="3238633"/>
    <lineage>
        <taxon>Bacteria</taxon>
        <taxon>Bacillati</taxon>
        <taxon>Actinomycetota</taxon>
        <taxon>Actinomycetes</taxon>
        <taxon>Kitasatosporales</taxon>
        <taxon>Streptomycetaceae</taxon>
        <taxon>Streptomyces</taxon>
    </lineage>
</organism>
<name>A0AB39T4E0_9ACTN</name>
<feature type="region of interest" description="Disordered" evidence="1">
    <location>
        <begin position="1"/>
        <end position="22"/>
    </location>
</feature>
<protein>
    <submittedName>
        <fullName evidence="2">Uncharacterized protein</fullName>
    </submittedName>
</protein>
<proteinExistence type="predicted"/>
<evidence type="ECO:0000256" key="1">
    <source>
        <dbReference type="SAM" id="MobiDB-lite"/>
    </source>
</evidence>
<dbReference type="EMBL" id="CP163444">
    <property type="protein sequence ID" value="XDQ74581.1"/>
    <property type="molecule type" value="Genomic_DNA"/>
</dbReference>
<dbReference type="RefSeq" id="WP_369147104.1">
    <property type="nucleotide sequence ID" value="NZ_CP163444.1"/>
</dbReference>
<sequence>MAHSFTIETYDHSNGEEQEQPFTDVDEAVTEFKRLAVLMSDSFSVTLRRETD</sequence>
<reference evidence="2" key="1">
    <citation type="submission" date="2024-07" db="EMBL/GenBank/DDBJ databases">
        <authorList>
            <person name="Yu S.T."/>
        </authorList>
    </citation>
    <scope>NUCLEOTIDE SEQUENCE</scope>
    <source>
        <strain evidence="2">R44</strain>
    </source>
</reference>
<evidence type="ECO:0000313" key="2">
    <source>
        <dbReference type="EMBL" id="XDQ74581.1"/>
    </source>
</evidence>
<gene>
    <name evidence="2" type="ORF">AB5J54_30465</name>
</gene>